<dbReference type="Gene3D" id="2.30.30.40">
    <property type="entry name" value="SH3 Domains"/>
    <property type="match status" value="1"/>
</dbReference>
<dbReference type="InterPro" id="IPR003961">
    <property type="entry name" value="FN3_dom"/>
</dbReference>
<keyword evidence="6" id="KW-0677">Repeat</keyword>
<feature type="domain" description="SH3" evidence="16">
    <location>
        <begin position="4942"/>
        <end position="5003"/>
    </location>
</feature>
<dbReference type="GO" id="GO:0030018">
    <property type="term" value="C:Z disc"/>
    <property type="evidence" value="ECO:0007669"/>
    <property type="project" value="UniProtKB-ARBA"/>
</dbReference>
<evidence type="ECO:0000313" key="20">
    <source>
        <dbReference type="Proteomes" id="UP001153620"/>
    </source>
</evidence>
<dbReference type="GO" id="GO:0030154">
    <property type="term" value="P:cell differentiation"/>
    <property type="evidence" value="ECO:0007669"/>
    <property type="project" value="UniProtKB-ARBA"/>
</dbReference>
<feature type="domain" description="Ig-like" evidence="17">
    <location>
        <begin position="5255"/>
        <end position="5339"/>
    </location>
</feature>
<feature type="region of interest" description="Disordered" evidence="15">
    <location>
        <begin position="4723"/>
        <end position="4782"/>
    </location>
</feature>
<feature type="compositionally biased region" description="Basic and acidic residues" evidence="15">
    <location>
        <begin position="4019"/>
        <end position="4057"/>
    </location>
</feature>
<proteinExistence type="inferred from homology"/>
<feature type="domain" description="Ig-like" evidence="17">
    <location>
        <begin position="5349"/>
        <end position="5441"/>
    </location>
</feature>
<keyword evidence="11" id="KW-0539">Nucleus</keyword>
<reference evidence="19" key="2">
    <citation type="submission" date="2022-10" db="EMBL/GenBank/DDBJ databases">
        <authorList>
            <consortium name="ENA_rothamsted_submissions"/>
            <consortium name="culmorum"/>
            <person name="King R."/>
        </authorList>
    </citation>
    <scope>NUCLEOTIDE SEQUENCE</scope>
</reference>
<dbReference type="PANTHER" id="PTHR13817:SF151">
    <property type="entry name" value="TITIN"/>
    <property type="match status" value="1"/>
</dbReference>
<evidence type="ECO:0000259" key="16">
    <source>
        <dbReference type="PROSITE" id="PS50002"/>
    </source>
</evidence>
<feature type="region of interest" description="Disordered" evidence="15">
    <location>
        <begin position="4840"/>
        <end position="4868"/>
    </location>
</feature>
<dbReference type="GO" id="GO:0040017">
    <property type="term" value="P:positive regulation of locomotion"/>
    <property type="evidence" value="ECO:0007669"/>
    <property type="project" value="UniProtKB-ARBA"/>
</dbReference>
<feature type="compositionally biased region" description="Basic residues" evidence="15">
    <location>
        <begin position="3886"/>
        <end position="3895"/>
    </location>
</feature>
<dbReference type="CDD" id="cd00063">
    <property type="entry name" value="FN3"/>
    <property type="match status" value="5"/>
</dbReference>
<evidence type="ECO:0000256" key="1">
    <source>
        <dbReference type="ARBA" id="ARBA00004123"/>
    </source>
</evidence>
<feature type="compositionally biased region" description="Acidic residues" evidence="15">
    <location>
        <begin position="4840"/>
        <end position="4856"/>
    </location>
</feature>
<keyword evidence="9" id="KW-1015">Disulfide bond</keyword>
<feature type="compositionally biased region" description="Basic and acidic residues" evidence="15">
    <location>
        <begin position="3979"/>
        <end position="3997"/>
    </location>
</feature>
<feature type="compositionally biased region" description="Basic residues" evidence="15">
    <location>
        <begin position="4325"/>
        <end position="4335"/>
    </location>
</feature>
<evidence type="ECO:0000256" key="2">
    <source>
        <dbReference type="ARBA" id="ARBA00004204"/>
    </source>
</evidence>
<feature type="compositionally biased region" description="Basic and acidic residues" evidence="15">
    <location>
        <begin position="3563"/>
        <end position="3581"/>
    </location>
</feature>
<feature type="domain" description="Ig-like" evidence="17">
    <location>
        <begin position="5154"/>
        <end position="5241"/>
    </location>
</feature>
<dbReference type="SMART" id="SM00409">
    <property type="entry name" value="IG"/>
    <property type="match status" value="11"/>
</dbReference>
<dbReference type="OrthoDB" id="2152335at2759"/>
<feature type="region of interest" description="Disordered" evidence="15">
    <location>
        <begin position="4663"/>
        <end position="4692"/>
    </location>
</feature>
<dbReference type="FunFam" id="2.60.40.10:FF:000425">
    <property type="entry name" value="Myosin light chain kinase"/>
    <property type="match status" value="1"/>
</dbReference>
<feature type="compositionally biased region" description="Basic and acidic residues" evidence="15">
    <location>
        <begin position="4155"/>
        <end position="4233"/>
    </location>
</feature>
<dbReference type="PANTHER" id="PTHR13817">
    <property type="entry name" value="TITIN"/>
    <property type="match status" value="1"/>
</dbReference>
<feature type="region of interest" description="Disordered" evidence="15">
    <location>
        <begin position="3876"/>
        <end position="4293"/>
    </location>
</feature>
<reference evidence="19" key="1">
    <citation type="submission" date="2022-01" db="EMBL/GenBank/DDBJ databases">
        <authorList>
            <person name="King R."/>
        </authorList>
    </citation>
    <scope>NUCLEOTIDE SEQUENCE</scope>
</reference>
<dbReference type="Gene3D" id="2.60.40.10">
    <property type="entry name" value="Immunoglobulins"/>
    <property type="match status" value="16"/>
</dbReference>
<feature type="domain" description="Ig-like" evidence="17">
    <location>
        <begin position="5999"/>
        <end position="6084"/>
    </location>
</feature>
<feature type="compositionally biased region" description="Basic and acidic residues" evidence="15">
    <location>
        <begin position="4242"/>
        <end position="4254"/>
    </location>
</feature>
<dbReference type="GO" id="GO:0060298">
    <property type="term" value="P:positive regulation of sarcomere organization"/>
    <property type="evidence" value="ECO:0007669"/>
    <property type="project" value="UniProtKB-ARBA"/>
</dbReference>
<dbReference type="GO" id="GO:0005634">
    <property type="term" value="C:nucleus"/>
    <property type="evidence" value="ECO:0007669"/>
    <property type="project" value="UniProtKB-SubCell"/>
</dbReference>
<feature type="compositionally biased region" description="Basic residues" evidence="15">
    <location>
        <begin position="4145"/>
        <end position="4154"/>
    </location>
</feature>
<feature type="compositionally biased region" description="Basic and acidic residues" evidence="15">
    <location>
        <begin position="4267"/>
        <end position="4278"/>
    </location>
</feature>
<evidence type="ECO:0000256" key="4">
    <source>
        <dbReference type="ARBA" id="ARBA00022443"/>
    </source>
</evidence>
<dbReference type="InterPro" id="IPR007110">
    <property type="entry name" value="Ig-like_dom"/>
</dbReference>
<dbReference type="FunFam" id="2.60.40.10:FF:000147">
    <property type="entry name" value="Myosin light chain kinase"/>
    <property type="match status" value="1"/>
</dbReference>
<dbReference type="PROSITE" id="PS50002">
    <property type="entry name" value="SH3"/>
    <property type="match status" value="1"/>
</dbReference>
<evidence type="ECO:0000256" key="6">
    <source>
        <dbReference type="ARBA" id="ARBA00022737"/>
    </source>
</evidence>
<dbReference type="Pfam" id="PF00041">
    <property type="entry name" value="fn3"/>
    <property type="match status" value="5"/>
</dbReference>
<name>A0A9N9RN55_9DIPT</name>
<feature type="region of interest" description="Disordered" evidence="15">
    <location>
        <begin position="4547"/>
        <end position="4647"/>
    </location>
</feature>
<evidence type="ECO:0000259" key="17">
    <source>
        <dbReference type="PROSITE" id="PS50835"/>
    </source>
</evidence>
<gene>
    <name evidence="19" type="ORF">CHIRRI_LOCUS3121</name>
</gene>
<evidence type="ECO:0000256" key="14">
    <source>
        <dbReference type="PROSITE-ProRule" id="PRU00192"/>
    </source>
</evidence>
<dbReference type="PROSITE" id="PS50853">
    <property type="entry name" value="FN3"/>
    <property type="match status" value="5"/>
</dbReference>
<dbReference type="PROSITE" id="PS50835">
    <property type="entry name" value="IG_LIKE"/>
    <property type="match status" value="9"/>
</dbReference>
<feature type="domain" description="Fibronectin type-III" evidence="18">
    <location>
        <begin position="6287"/>
        <end position="6388"/>
    </location>
</feature>
<dbReference type="FunFam" id="2.60.40.10:FF:000031">
    <property type="entry name" value="Myosin-binding protein C, slow type"/>
    <property type="match status" value="2"/>
</dbReference>
<evidence type="ECO:0000256" key="7">
    <source>
        <dbReference type="ARBA" id="ARBA00022741"/>
    </source>
</evidence>
<feature type="domain" description="Ig-like" evidence="17">
    <location>
        <begin position="5623"/>
        <end position="5713"/>
    </location>
</feature>
<dbReference type="FunFam" id="2.60.40.10:FF:000032">
    <property type="entry name" value="palladin isoform X1"/>
    <property type="match status" value="1"/>
</dbReference>
<feature type="compositionally biased region" description="Basic and acidic residues" evidence="15">
    <location>
        <begin position="4067"/>
        <end position="4079"/>
    </location>
</feature>
<evidence type="ECO:0000256" key="10">
    <source>
        <dbReference type="ARBA" id="ARBA00023179"/>
    </source>
</evidence>
<feature type="domain" description="Fibronectin type-III" evidence="18">
    <location>
        <begin position="5901"/>
        <end position="5994"/>
    </location>
</feature>
<feature type="domain" description="Fibronectin type-III" evidence="18">
    <location>
        <begin position="6489"/>
        <end position="6585"/>
    </location>
</feature>
<dbReference type="InterPro" id="IPR050964">
    <property type="entry name" value="Striated_Muscle_Regulatory"/>
</dbReference>
<feature type="compositionally biased region" description="Basic and acidic residues" evidence="15">
    <location>
        <begin position="3646"/>
        <end position="3664"/>
    </location>
</feature>
<feature type="compositionally biased region" description="Basic and acidic residues" evidence="15">
    <location>
        <begin position="4110"/>
        <end position="4126"/>
    </location>
</feature>
<feature type="domain" description="Ig-like" evidence="17">
    <location>
        <begin position="5534"/>
        <end position="5618"/>
    </location>
</feature>
<dbReference type="SUPFAM" id="SSF49265">
    <property type="entry name" value="Fibronectin type III"/>
    <property type="match status" value="3"/>
</dbReference>
<evidence type="ECO:0000256" key="9">
    <source>
        <dbReference type="ARBA" id="ARBA00023157"/>
    </source>
</evidence>
<protein>
    <recommendedName>
        <fullName evidence="13">Titin</fullName>
    </recommendedName>
</protein>
<evidence type="ECO:0000256" key="8">
    <source>
        <dbReference type="ARBA" id="ARBA00022840"/>
    </source>
</evidence>
<feature type="compositionally biased region" description="Basic and acidic residues" evidence="15">
    <location>
        <begin position="4736"/>
        <end position="4747"/>
    </location>
</feature>
<dbReference type="EMBL" id="OU895877">
    <property type="protein sequence ID" value="CAG9800171.1"/>
    <property type="molecule type" value="Genomic_DNA"/>
</dbReference>
<comment type="similarity">
    <text evidence="3">Belongs to the protein kinase superfamily. CAMK Ser/Thr protein kinase family.</text>
</comment>
<feature type="compositionally biased region" description="Basic and acidic residues" evidence="15">
    <location>
        <begin position="3677"/>
        <end position="3695"/>
    </location>
</feature>
<feature type="compositionally biased region" description="Basic and acidic residues" evidence="15">
    <location>
        <begin position="3962"/>
        <end position="3971"/>
    </location>
</feature>
<feature type="compositionally biased region" description="Polar residues" evidence="15">
    <location>
        <begin position="4279"/>
        <end position="4290"/>
    </location>
</feature>
<evidence type="ECO:0000256" key="11">
    <source>
        <dbReference type="ARBA" id="ARBA00023242"/>
    </source>
</evidence>
<dbReference type="InterPro" id="IPR036179">
    <property type="entry name" value="Ig-like_dom_sf"/>
</dbReference>
<dbReference type="SMART" id="SM00060">
    <property type="entry name" value="FN3"/>
    <property type="match status" value="5"/>
</dbReference>
<evidence type="ECO:0000256" key="13">
    <source>
        <dbReference type="ARBA" id="ARBA00073138"/>
    </source>
</evidence>
<accession>A0A9N9RN55</accession>
<dbReference type="InterPro" id="IPR003599">
    <property type="entry name" value="Ig_sub"/>
</dbReference>
<feature type="region of interest" description="Disordered" evidence="15">
    <location>
        <begin position="4307"/>
        <end position="4340"/>
    </location>
</feature>
<evidence type="ECO:0000256" key="12">
    <source>
        <dbReference type="ARBA" id="ARBA00023319"/>
    </source>
</evidence>
<keyword evidence="5" id="KW-0963">Cytoplasm</keyword>
<dbReference type="GO" id="GO:0007517">
    <property type="term" value="P:muscle organ development"/>
    <property type="evidence" value="ECO:0007669"/>
    <property type="project" value="UniProtKB-ARBA"/>
</dbReference>
<dbReference type="GO" id="GO:0005524">
    <property type="term" value="F:ATP binding"/>
    <property type="evidence" value="ECO:0007669"/>
    <property type="project" value="UniProtKB-KW"/>
</dbReference>
<feature type="compositionally biased region" description="Basic and acidic residues" evidence="15">
    <location>
        <begin position="3876"/>
        <end position="3885"/>
    </location>
</feature>
<dbReference type="FunFam" id="2.60.40.10:FF:000056">
    <property type="entry name" value="twitchin isoform X4"/>
    <property type="match status" value="1"/>
</dbReference>
<dbReference type="GO" id="GO:0045989">
    <property type="term" value="P:positive regulation of striated muscle contraction"/>
    <property type="evidence" value="ECO:0007669"/>
    <property type="project" value="UniProtKB-ARBA"/>
</dbReference>
<feature type="compositionally biased region" description="Basic residues" evidence="15">
    <location>
        <begin position="3636"/>
        <end position="3645"/>
    </location>
</feature>
<dbReference type="FunFam" id="2.60.40.10:FF:000107">
    <property type="entry name" value="Myosin, light chain kinase a"/>
    <property type="match status" value="1"/>
</dbReference>
<evidence type="ECO:0000256" key="15">
    <source>
        <dbReference type="SAM" id="MobiDB-lite"/>
    </source>
</evidence>
<dbReference type="InterPro" id="IPR001452">
    <property type="entry name" value="SH3_domain"/>
</dbReference>
<feature type="domain" description="Ig-like" evidence="17">
    <location>
        <begin position="5450"/>
        <end position="5528"/>
    </location>
</feature>
<evidence type="ECO:0000313" key="19">
    <source>
        <dbReference type="EMBL" id="CAG9800171.1"/>
    </source>
</evidence>
<evidence type="ECO:0000256" key="5">
    <source>
        <dbReference type="ARBA" id="ARBA00022490"/>
    </source>
</evidence>
<feature type="compositionally biased region" description="Acidic residues" evidence="15">
    <location>
        <begin position="4588"/>
        <end position="4599"/>
    </location>
</feature>
<sequence>MGTETDNAIITEVFSEEQTPEKSIKKRIIKKKVGKKQEITEIVTVQEQNKEPQTTVKITEADIPDEEIESIAPEKIKKVKTKKTIEDIPDDVKISEVITEEQTPEKSIKKRIIKKKVGKKQEITEIVTVQEQNKEPQTTVKITEADIPDEEIESIAPEKIEKVKTKKTIEDIPDDVKISEVITEEQTPEKSIKKRIIKKKVGKKQEITEIVTVQEQNKEPQTTVKITEADIPDEEIESIAPEKIEKVKTKKTIEDIPDDVKISEVITEEQTPEKSIKKRIIKKKVGKKQEITEIVTVQEQNKEPQTTVKITEADIPDEEIESIAPEKIEKVKTKKTIENIPDDVKISEVITEEQTPEKSIKKRIIKKKVGKKQEITEIVTVQEQNKEPQTTVKITEADIPDEEIESIAPEKIEKVKTKKTIEDIPDDVKISEVITEEQTPEKSIKKRIIKKKVGKKQEITEIVTVQEQNKEPQTTVKITEADIPDEEIESIAPEKIEKVKTKKTIEDIPDDVKISEVITEEQTPEKSIKKRIIKKKVGKKQEITEIVTVQEQNKEPQTTVKITEADIPDEEIESIAPEKIEKVKTKKTIEDIPDDVKISEVITEEQTPDKSIKKRIIKKKVGKKQEITEIVTVQEQNKEPQTTVKITEADIPDEEIESIAPEKIEKVKTKKTIEDIPDDVKISEVITEEQTPEKSIKKRIIKKKVGKKQEITEIVTVQEQNKEPQTTVKITEADIPDEEIESIAPEKIEKVKTKKTTEDIPDDVKISEVITEEQTPEKSIKKRTIKKKVGKKQEITEIVTVQEQNKEPQTTVKITEADIPDEEIESISPEKIEKVKTKKTIEDIPDDVKISEVITEEQTPEKSIKKRIIKKKVGKKQEITEIVTVQEQNKEPQTTVKITEADIPDEEIESIAPEKIEKVKTKKTIEDIPDDVKISEVITEEQTPEKSIKKRIIKKKVGKKQEITEIVTVQEQNKEPQTTVKITEADIPDEEIESIAPEKIEKVKTKKTIEDIPDDVKISEVITEEQTPEKSIKKRIIKKKVGKKQEITEIVTVQEQNKEPQTTVKITEADIPDEEIESIAPDKIEKVKTKKTIEDIPDDVKISEVITEEQTPEKSIKKRTIKKKVGKKQEITEIVTVQEQNKEPQTTVKITEADIPDEEIESIAPEKIEKVKTKKTIEDIPDDVKISEVITEEQTPEKSIKKRIIKKKVGKKQEITEIVTVQEQNKEPQTTVKITEADIPDEEIESIAPEKIEKVKTKKTIEDIPDDVKISEVITEEQTPEKSIKKRIIKKKVGKKQEITEIVTVQEQNKEPQTTVKITEADIPDEEIESIAPDKIEKVKTKKTIEDIPDDVKISEVITEEQTPEKSIKKRTIKKKVGKKQVITEIVTVQEQNKEPQTTVKITEADIPDEEIESIAPEKIEKVKTKKTIEDIPDDVKISEVITEEQTPEKSIKKRIIKKKVGKKQEITEIVTIHEQDKEPLVTVTVSEITQDTDTIHETQSTQLDTIKLNFITDTPHEPTVTLTEHITEDTENMKTIKKRTLKKKVGKKQEITEIVTVHEQNKEPQTTITVVESEVPEEDIEEIKPHEFNKEKSKKIIEEIPTDVKISEVISEEQTPEKSIKKRVIKKKVGKKQEITEIVTVHEQNKEPQTTITVVESEVPKEDVEEIKPHEFNKEKSKKIVEEIPTDVKISEVISEEQTPEKSIKKRVIKKKVGKKQEITEIVTVHEQNKEPQTTITVVESEVPEEDIEEIKPHEFNKEKSKKIVEEIPTDVKISEVISEEQTPEKSIKKRVIKKKVGKKQEITEIVTVHEQNKEPQTTITVVESEVPEEDIEEIKPDEFNKEKSKKIVEEIPTDVKISEVISEEQTPEKSIKKRVIKKKVGKKQEITEIVTVHEQNKEPQTTITVVESEVPEEDIEEIKPHEFNKEKSKKIVEEIPTDVKISEVISEEQTPEKSIKKRVIKKKVGKKQEITEIVTVHEQNKEPQTTITVVESEVPEEDIEEIKPHEFNKEKSKKIVEEIPTDVKISEVISEEQTPEKSIKKRVIKKKVGKKQEITEIVTVHEQNKEPQTTITVVESEFPEEDIEEIKPDEFNKEKSKKIVEEIPTDVKISEVISEEQTPEKSIKKRVIKKKVGKKQEITEIVTVHEQNKEPQTTITVVESEVPEEDVEEIKPHEFNKEKSKKIVEEIPTDVKISEVISEEQTPEKSIKKRVIKKKVGKKQEITEIVTVHEQNKEPQTTITVVESEVLEEDIEEIKPHEFNKEKSKKIVEQIPTDVKISEVIFEEQTPEKSIKKRVIKKKVGKKQEITEIVTVHEQNKEPQTTITVVESEVPEEDIEEIKPDEFKKEKSKKIVEEIPTDVKISEVISEEQTPEKSIKKRVIKKKVGKKQEITEIVTVHEQNKEPQTTITVVESEVPEEGIEEIKPHEFNKEKSKKIVEEIPTDVKISEVISEEQTPEKSIKKRVIKKKVGKKQEITEIVTVHEQNKEPQTTITVVESEVPEEDVEEIKPHEFNKEKSKKIVEEIPTDVKISEVISEEQTPEKSIKKRVIKKKVGKKQEITEIVTVHEQNKEPQTTITVVESEVPEEDVEEIKPHEFNKEKSKKIVEEIPTDVKISEVISEEQTPEKSIKKRVIKKKVGKKQEITEIVTVHEQNKEPQTTITVVESEVLEEDIEEIKPHEFNKEKSKKIVEEIPTDVKISEVISEEQTPEKSIKKRVITKKVGKRQEIIEIVKIDEENKEPVVSVSISEISLDTDTLQETPFDKLKSTKCDIVTPEQENITITEHISQTDDQNKKIHKRTITKKVGKKQEITEIVTIKEEKQDQETILSISQIEEPLEEIELFDTQEIRKQKTKETVEDIPADIKISEILTEEQTPEKSIKKRVIKKKVGKKQEITEIVTVQEHNKEPQTTVTVTESEIPEEEIETIKPHEFVEEKSKPLIEEVPSDVKISEVITEEKAPEKSVKKRVITKKVGKKQEVTEIVTVQEENKEPQTTITVLESELPEEEIETIKPHEFVEEKSKPLIEEVPSDVKISEVITEEKAPEKSVKKRVITKKVGKKQEVTEIVTVQEENKEPQTTITVLESELAEEEIETIKPREVVEEKSKPLIEEVPSDVKISEVITEEKAPEKSVKKRVITKKVGKKQEVTEIVTVQEENKEPQTTITVLESELPEEEIETIKPHEFVEEKSKPLIEEVPSDVKISEVITEEKAPEKSVKKRVITKKVGKKQEVTEIVTVQEENKEPQTTITVLESELPEEEIETIKPHEFVEEKSKPLIEEVPSDIKISEVITEEKAPEKSVKKRVITKKVGKKQEVTEIVTVQEENKEPQTTITVLESELPEEEIETIKPHEFVEEKSKPLIEEVPSDIKISEVITEEKAPEKSVKKRVITKKVGKKQEVTEIVTVQEENKEPQTTITVLESELPEEEIETIKPHEFVEEKSKPLIEEVPSDVKISEVITEEKAPEKSVKKRVITKKVGKKQEVTEIVTVQEENKEPQTTITVLESELPEEEIETIKPHEFVEEKSKPLIEEVPSDVKISEVITEEEVPEKTIKKKTTTKKAGKKQEISEIVEVKEESKEPSQETVNEPEELEEKIEVIKPQEIVEETSKPLIEEVQSDVKISEVITEEEVPEKTIKKKTTTKKAGKKQEISEIVEVKEESKEPSQETVNEPEELEEKIEVIKPQEIVEEKPKTEIEEQTLDTATKEQPDTLIDSTLPEEIPEEFVEESITEEIQEKKAPKKIVKKKVKKPKDDIDEITRKLLEMEVEKTELETFDSTVHEVYKKEDAPVVVKKPKLVPIKIEMKQIKPSKPVVTEPEQPQTIVLRKTKVTPKKAVEETKLPTVLLKSRIVRVEYPPEEKTFEIVDLKTIRGRGEMTRIEEEEKEVKKVKKIKKFKAPKDERPELEEVESFEEEEKAPAPEPVEEEKPKYERKPKEVPEPEEVENKTLKLGKGKVPVQETPEEIVKLKKIPEKPQPVVEEEIKLKPKPEPEVKQEEIPKKKREKQKLEPLQPFEPSEAEPIEKEVYEPTPIEKEVKEKPEEKDTYQRKPKPEEKKEEPEINIVLGKPKPKEEPEEPEVKFRIPQRPKSPSPEEQIKLKPFTKPKEETEEEKEPKYDLKIKFDDKPKDDEDFEVTIEPLPDKEKEPKAKKKVKKPKKPVEEDTELERLLNLDIEKTELEKYEKIDVDVPKKVKPEPKKEEPQKVVEEKVEPKEVIPEKPKEEKKPEEPEKIEPAKIKPPRPKKEKPQEKPEEKVEDTLETILQRKLKRREMTKETVEMKTQEPQFAQTTEPQSAYEAELENIRRKLSKVDSNVDSTEEVSEREVKPEKKKQKKIKKKNTSEMDAELERLLNLEIERTELEKYEKVDIELSKREKLEPQEVVTVYQRPQKVVIEEEPQKLVTLKINKKEKPEEEIEESFSLKKPKQFELPEPEEVSIKLKPFVKEPVEETEEVTFDVKKKPEVIEEVEVIETIKKTRKPKPSEEAETDFTIKKPKKPKVEVEEAEVSITKTLKPEPEPIIEEPTEEVTFGIKKPKPKEIVTEEVEVVETIKKKKKPKPTEETESELSIKKTRKPKVETAEAEVSITKTIEQEPEPIVEEPTEEVTFGIKKPKMREMVTEEIEISETLKKPKKPEQEMTEEVTFGLKKPKPQPVITEDVEVVETIRKKKKPKLSEEVEAEMSIKKPSKPKVQNEEAEATFTKTIEMPDEEPIVEEIIVEEPEDITEDFVFKRKPKPKPAPKYEEHNEEVTIKKLRKPHKRPEFPEYAEPENVTFRPKRTTHKEDVDQEFKIQLDSYAEEEISMSGKVKLKKPKPVYFEDAGEHNMKIYQEVEDDGPIIEEIIDEGSEPEDTFYDVDEPDEFSDKEVLPEDEEPEDVIVKLKRRKQKVPYKVQDYEEESVSLGLPRKKRRQKISSYDEDSLQLRLKRRSGPKYIEEENSLSITRELHEEDMMVSICSVVSDNEDTLNLVEGEKVYVMDRYNADWWFIRKQLTNEKGWTESQNLMDAVSYTHYVQKKLNEKIDKLPIIEKPGPDDKSLAPRFVEKLQPITSQEGHTVQFECKVEGFPRPQITWFRQTQIILASEDFQMYYDDDDVATLIIRDVFPEDAGTFTCVAKNAAGFASSTTELTVEYSEHGSEMTSRRSMSRESSLADILEGVPPIFSRKPKVKCVDEGSNVIIDCRLVAVPKPTIKWYFEGKELETAHNIKLVTKSDHHMYCTVMQITNVTKKQEGKYRCIATNKQGETILPIKLKVRTGEKEKPEILEPLNNTVVREGETVTFTTQIIGTPTPKVQWFKNGEELKENITHDKDVYTMKIITTKETDSGEYTIKATNSAGTAFAECTLTVEESGLHFEPPMFTTRFEEVVVKQNETITLSAKVTGMPQPEITWLRNNKPLQPSDRIKSEYDGENITLTITKADSETDSGDYKCVASNIIGKASHGAKVLIDVDKVKFTKPLHKTYTVEENRTTTLECETSHSVTTKWYHNDKELTGMDHRVIVHEARIHKLVIKSSSFEDAGFYKCTVKDQVTDCELKVVETKPEFIRKLEDIESDELETIVLEVEITSETATVSWYKDGEEIKPKPNKTEMVKKGKVHQLVVREVTVYDEGEYTCVLADHECSGDVTVIELPPALLYDLEDITISQGEKAIFEVELTKGDALVKWFKNGEEILFSDHVQLRIDGKKQKLKIYDALLEDGGEYSCMVGDQVSTATLKVEKPLVEFVKRLPDITLVTKDKEITMTVELTQPVNVEWFKNNEPIKPSDKYTIIDEGTVKKLIIHNAEETDAQQYTVVAENVKSTTKLKVEIIKSAPVIALDDLNKVYRVKEDDEVTFNIKFNATPKPECEWTTSETIIKKSPRHEPKVTDQYASLTIKRIVETDAGDYNVKLTNVCGEVETTLKVIYMKQPSQPGSPEPVELTDDSITLFWPAPEDDGNCEITEYILEYQEIREKTWKKITKIKETTYTITELRKDTEMRFQVTAVNEIGPSKPSVPSSAKISKPIKKEPPTFTESLKDVTIGLNKSHTLSCVVGGIPIPEVMWYKDDQPFASKFLSYESRISKYTIETTTETTAGTYKCIATNEMGESTTTCNVVIQEKPSITIDEKLISQNLRVQSQYEVVANVTGYPVPKVQWFKDNIKIDTNEEYTVETTKTTTRLFIKSIERHHSGKFTVKAKNTAGTAVVDLSVSVIDKPSKPEGPLLFREISDEAVVLEWKAPGDDGGLDIQQYSIEKCDPNQKAWIKIADVDKNIESYCIQNLTENAQYLFRVIAKNPMGSSEPLESEAVTVKRVAERPSPPRGPIEISGMTDTSFTLTWKPSEKDGGSRIIEYLVEIRESNKKVWKMLSITSFDTTTVYVQKLIKDQGYHFRITARNKIGTSDPLITDDKIVAGRQITPPSPPQNLRIVNVTSKSVTIEWETPESNGGAEITAYIIEKLLTKSSQWSRVATLDSYCLSYCIDNLKETNELNFRVSAENAMGVSAPAYTDSVILKTHATVPSPPTGPLEIRLIGSSTHVVEWGIPETDGGAPLQGYNIAIRDIKKTMWIEVGRCKEDVQKFNIRDLQDGHKYLIRIYAHNEVGLSDPLESEEPYECLHGAENDAHDDLRSQITEPTGWSTENTSSWMRDHNMDADISSYARAKLLRRDEYFFKIWHYAKKLFK</sequence>
<evidence type="ECO:0000256" key="3">
    <source>
        <dbReference type="ARBA" id="ARBA00006692"/>
    </source>
</evidence>
<feature type="region of interest" description="Disordered" evidence="15">
    <location>
        <begin position="806"/>
        <end position="827"/>
    </location>
</feature>
<dbReference type="InterPro" id="IPR013783">
    <property type="entry name" value="Ig-like_fold"/>
</dbReference>
<keyword evidence="8" id="KW-0067">ATP-binding</keyword>
<keyword evidence="7" id="KW-0547">Nucleotide-binding</keyword>
<keyword evidence="4 14" id="KW-0728">SH3 domain</keyword>
<dbReference type="GO" id="GO:0009888">
    <property type="term" value="P:tissue development"/>
    <property type="evidence" value="ECO:0007669"/>
    <property type="project" value="UniProtKB-ARBA"/>
</dbReference>
<dbReference type="Proteomes" id="UP001153620">
    <property type="component" value="Chromosome 1"/>
</dbReference>
<feature type="region of interest" description="Disordered" evidence="15">
    <location>
        <begin position="3553"/>
        <end position="3592"/>
    </location>
</feature>
<dbReference type="InterPro" id="IPR003598">
    <property type="entry name" value="Ig_sub2"/>
</dbReference>
<dbReference type="InterPro" id="IPR036028">
    <property type="entry name" value="SH3-like_dom_sf"/>
</dbReference>
<evidence type="ECO:0000259" key="18">
    <source>
        <dbReference type="PROSITE" id="PS50853"/>
    </source>
</evidence>
<comment type="subcellular location">
    <subcellularLocation>
        <location evidence="2">Cytoplasm</location>
        <location evidence="2">Myofibril</location>
        <location evidence="2">Sarcomere</location>
    </subcellularLocation>
    <subcellularLocation>
        <location evidence="1">Nucleus</location>
    </subcellularLocation>
</comment>
<feature type="region of interest" description="Disordered" evidence="15">
    <location>
        <begin position="3636"/>
        <end position="3718"/>
    </location>
</feature>
<dbReference type="SMART" id="SM00408">
    <property type="entry name" value="IGc2"/>
    <property type="match status" value="10"/>
</dbReference>
<feature type="compositionally biased region" description="Basic and acidic residues" evidence="15">
    <location>
        <begin position="4622"/>
        <end position="4632"/>
    </location>
</feature>
<dbReference type="Pfam" id="PF07679">
    <property type="entry name" value="I-set"/>
    <property type="match status" value="11"/>
</dbReference>
<keyword evidence="12" id="KW-0393">Immunoglobulin domain</keyword>
<dbReference type="GO" id="GO:0005198">
    <property type="term" value="F:structural molecule activity"/>
    <property type="evidence" value="ECO:0007669"/>
    <property type="project" value="UniProtKB-ARBA"/>
</dbReference>
<dbReference type="FunFam" id="2.60.40.10:FF:001138">
    <property type="entry name" value="Sallimus, isoform P"/>
    <property type="match status" value="1"/>
</dbReference>
<dbReference type="GO" id="GO:0009653">
    <property type="term" value="P:anatomical structure morphogenesis"/>
    <property type="evidence" value="ECO:0007669"/>
    <property type="project" value="UniProtKB-ARBA"/>
</dbReference>
<keyword evidence="10" id="KW-0514">Muscle protein</keyword>
<dbReference type="SUPFAM" id="SSF50044">
    <property type="entry name" value="SH3-domain"/>
    <property type="match status" value="1"/>
</dbReference>
<feature type="region of interest" description="Disordered" evidence="15">
    <location>
        <begin position="4472"/>
        <end position="4530"/>
    </location>
</feature>
<organism evidence="19 20">
    <name type="scientific">Chironomus riparius</name>
    <dbReference type="NCBI Taxonomy" id="315576"/>
    <lineage>
        <taxon>Eukaryota</taxon>
        <taxon>Metazoa</taxon>
        <taxon>Ecdysozoa</taxon>
        <taxon>Arthropoda</taxon>
        <taxon>Hexapoda</taxon>
        <taxon>Insecta</taxon>
        <taxon>Pterygota</taxon>
        <taxon>Neoptera</taxon>
        <taxon>Endopterygota</taxon>
        <taxon>Diptera</taxon>
        <taxon>Nematocera</taxon>
        <taxon>Chironomoidea</taxon>
        <taxon>Chironomidae</taxon>
        <taxon>Chironominae</taxon>
        <taxon>Chironomus</taxon>
    </lineage>
</organism>
<feature type="compositionally biased region" description="Acidic residues" evidence="15">
    <location>
        <begin position="3902"/>
        <end position="3914"/>
    </location>
</feature>
<feature type="domain" description="Fibronectin type-III" evidence="18">
    <location>
        <begin position="6186"/>
        <end position="6281"/>
    </location>
</feature>
<feature type="domain" description="Fibronectin type-III" evidence="18">
    <location>
        <begin position="6389"/>
        <end position="6485"/>
    </location>
</feature>
<feature type="domain" description="Ig-like" evidence="17">
    <location>
        <begin position="6089"/>
        <end position="6179"/>
    </location>
</feature>
<dbReference type="FunFam" id="2.60.40.10:FF:000050">
    <property type="entry name" value="Titin isoform B"/>
    <property type="match status" value="2"/>
</dbReference>
<feature type="compositionally biased region" description="Basic residues" evidence="15">
    <location>
        <begin position="3553"/>
        <end position="3562"/>
    </location>
</feature>
<dbReference type="SUPFAM" id="SSF48726">
    <property type="entry name" value="Immunoglobulin"/>
    <property type="match status" value="11"/>
</dbReference>
<feature type="compositionally biased region" description="Basic and acidic residues" evidence="15">
    <location>
        <begin position="3924"/>
        <end position="3946"/>
    </location>
</feature>
<feature type="domain" description="Ig-like" evidence="17">
    <location>
        <begin position="5034"/>
        <end position="5123"/>
    </location>
</feature>
<dbReference type="InterPro" id="IPR036116">
    <property type="entry name" value="FN3_sf"/>
</dbReference>
<keyword evidence="20" id="KW-1185">Reference proteome</keyword>
<dbReference type="InterPro" id="IPR013098">
    <property type="entry name" value="Ig_I-set"/>
</dbReference>
<dbReference type="CDD" id="cd00096">
    <property type="entry name" value="Ig"/>
    <property type="match status" value="1"/>
</dbReference>